<keyword evidence="6" id="KW-0175">Coiled coil</keyword>
<evidence type="ECO:0000256" key="1">
    <source>
        <dbReference type="ARBA" id="ARBA00004114"/>
    </source>
</evidence>
<comment type="caution">
    <text evidence="11">The sequence shown here is derived from an EMBL/GenBank/DDBJ whole genome shotgun (WGS) entry which is preliminary data.</text>
</comment>
<dbReference type="InterPro" id="IPR029157">
    <property type="entry name" value="CEP44_CC"/>
</dbReference>
<dbReference type="GO" id="GO:0005813">
    <property type="term" value="C:centrosome"/>
    <property type="evidence" value="ECO:0007669"/>
    <property type="project" value="TreeGrafter"/>
</dbReference>
<evidence type="ECO:0000256" key="8">
    <source>
        <dbReference type="ARBA" id="ARBA00046235"/>
    </source>
</evidence>
<dbReference type="PANTHER" id="PTHR31477:SF1">
    <property type="entry name" value="CENTROSOMAL PROTEIN OF 44 KDA"/>
    <property type="match status" value="1"/>
</dbReference>
<dbReference type="InterPro" id="IPR033603">
    <property type="entry name" value="CEP44"/>
</dbReference>
<protein>
    <recommendedName>
        <fullName evidence="4">Centrosomal protein of 44 kDa</fullName>
    </recommendedName>
</protein>
<keyword evidence="12" id="KW-1185">Reference proteome</keyword>
<evidence type="ECO:0000313" key="11">
    <source>
        <dbReference type="EMBL" id="KAK5613511.1"/>
    </source>
</evidence>
<feature type="domain" description="Centrosomal CEP44" evidence="10">
    <location>
        <begin position="28"/>
        <end position="148"/>
    </location>
</feature>
<comment type="subcellular location">
    <subcellularLocation>
        <location evidence="1">Cytoplasm</location>
        <location evidence="1">Cytoskeleton</location>
        <location evidence="1">Microtubule organizing center</location>
        <location evidence="1">Centrosome</location>
        <location evidence="1">Centriole</location>
    </subcellularLocation>
    <subcellularLocation>
        <location evidence="3">Cytoplasm</location>
        <location evidence="3">Cytoskeleton</location>
        <location evidence="3">Spindle pole</location>
    </subcellularLocation>
    <subcellularLocation>
        <location evidence="2">Midbody</location>
    </subcellularLocation>
</comment>
<dbReference type="GO" id="GO:0030496">
    <property type="term" value="C:midbody"/>
    <property type="evidence" value="ECO:0007669"/>
    <property type="project" value="UniProtKB-SubCell"/>
</dbReference>
<organism evidence="11 12">
    <name type="scientific">Crenichthys baileyi</name>
    <name type="common">White River springfish</name>
    <dbReference type="NCBI Taxonomy" id="28760"/>
    <lineage>
        <taxon>Eukaryota</taxon>
        <taxon>Metazoa</taxon>
        <taxon>Chordata</taxon>
        <taxon>Craniata</taxon>
        <taxon>Vertebrata</taxon>
        <taxon>Euteleostomi</taxon>
        <taxon>Actinopterygii</taxon>
        <taxon>Neopterygii</taxon>
        <taxon>Teleostei</taxon>
        <taxon>Neoteleostei</taxon>
        <taxon>Acanthomorphata</taxon>
        <taxon>Ovalentaria</taxon>
        <taxon>Atherinomorphae</taxon>
        <taxon>Cyprinodontiformes</taxon>
        <taxon>Goodeidae</taxon>
        <taxon>Crenichthys</taxon>
    </lineage>
</organism>
<evidence type="ECO:0000256" key="6">
    <source>
        <dbReference type="ARBA" id="ARBA00023054"/>
    </source>
</evidence>
<evidence type="ECO:0000256" key="2">
    <source>
        <dbReference type="ARBA" id="ARBA00004214"/>
    </source>
</evidence>
<evidence type="ECO:0000256" key="7">
    <source>
        <dbReference type="ARBA" id="ARBA00023212"/>
    </source>
</evidence>
<proteinExistence type="predicted"/>
<feature type="compositionally biased region" description="Polar residues" evidence="9">
    <location>
        <begin position="202"/>
        <end position="219"/>
    </location>
</feature>
<feature type="region of interest" description="Disordered" evidence="9">
    <location>
        <begin position="149"/>
        <end position="229"/>
    </location>
</feature>
<accession>A0AAV9RWT4</accession>
<reference evidence="11 12" key="1">
    <citation type="submission" date="2021-06" db="EMBL/GenBank/DDBJ databases">
        <authorList>
            <person name="Palmer J.M."/>
        </authorList>
    </citation>
    <scope>NUCLEOTIDE SEQUENCE [LARGE SCALE GENOMIC DNA]</scope>
    <source>
        <strain evidence="11 12">MEX-2019</strain>
        <tissue evidence="11">Muscle</tissue>
    </source>
</reference>
<evidence type="ECO:0000256" key="4">
    <source>
        <dbReference type="ARBA" id="ARBA00014053"/>
    </source>
</evidence>
<dbReference type="Pfam" id="PF15007">
    <property type="entry name" value="CEP44"/>
    <property type="match status" value="1"/>
</dbReference>
<evidence type="ECO:0000259" key="10">
    <source>
        <dbReference type="Pfam" id="PF15007"/>
    </source>
</evidence>
<evidence type="ECO:0000256" key="9">
    <source>
        <dbReference type="SAM" id="MobiDB-lite"/>
    </source>
</evidence>
<sequence>MQHVKGIYNVMKKIINTGAVSTMLSAGDVQSCLRKLETLLRVIKYPGDVDYSGLSKGDPSTFLPIVSFTLTSFSPPFAEQLVAAGLEMTSKTDLRFTDTLYKVLRDIFHYKPILTKQQFLQWGFSQRKISFICDIINLVLQRHKQLNKPRVRCPPPHNIRKETHRRPTDGDAVSKKPFVEDHRGNPSSFTNPAKGEAFYSDNVGSTSPTEVFSCGSSGIPTPPDEEGSKENIFLPLEVEGRLSALEANIDTLISGLNKLNLLEKRLDILEKCKNADKNVGEFIMVHKESWENLTSRVVLLEAKLELRNTRPDISLPSQPLTCFQSSLSAVDTSQEDLKGRLERITNMMEDTSSLLKNKVSSPTPCE</sequence>
<keyword evidence="5" id="KW-0963">Cytoplasm</keyword>
<dbReference type="PANTHER" id="PTHR31477">
    <property type="entry name" value="CENTROSOMAL PROTEIN OF 44 KDA"/>
    <property type="match status" value="1"/>
</dbReference>
<dbReference type="GO" id="GO:0007099">
    <property type="term" value="P:centriole replication"/>
    <property type="evidence" value="ECO:0007669"/>
    <property type="project" value="TreeGrafter"/>
</dbReference>
<evidence type="ECO:0000256" key="3">
    <source>
        <dbReference type="ARBA" id="ARBA00004647"/>
    </source>
</evidence>
<dbReference type="GO" id="GO:0010457">
    <property type="term" value="P:centriole-centriole cohesion"/>
    <property type="evidence" value="ECO:0007669"/>
    <property type="project" value="TreeGrafter"/>
</dbReference>
<feature type="compositionally biased region" description="Basic and acidic residues" evidence="9">
    <location>
        <begin position="159"/>
        <end position="184"/>
    </location>
</feature>
<dbReference type="Proteomes" id="UP001311232">
    <property type="component" value="Unassembled WGS sequence"/>
</dbReference>
<name>A0AAV9RWT4_9TELE</name>
<dbReference type="GO" id="GO:0005814">
    <property type="term" value="C:centriole"/>
    <property type="evidence" value="ECO:0007669"/>
    <property type="project" value="UniProtKB-SubCell"/>
</dbReference>
<keyword evidence="7" id="KW-0206">Cytoskeleton</keyword>
<dbReference type="EMBL" id="JAHHUM010001208">
    <property type="protein sequence ID" value="KAK5613511.1"/>
    <property type="molecule type" value="Genomic_DNA"/>
</dbReference>
<evidence type="ECO:0000256" key="5">
    <source>
        <dbReference type="ARBA" id="ARBA00022490"/>
    </source>
</evidence>
<comment type="function">
    <text evidence="8">Centriole-enriched microtubule-binding protein involved in centriole biogenesis. In collaboration with CEP295 and POC1B, is required for the centriole-to-centrosome conversion by ensuring the formation of bona fide centriole wall. Functions as a linker component that maintains centrosome cohesion. Associates with CROCC and regulates its stability and localization to the centrosome.</text>
</comment>
<dbReference type="AlphaFoldDB" id="A0AAV9RWT4"/>
<dbReference type="GO" id="GO:0000922">
    <property type="term" value="C:spindle pole"/>
    <property type="evidence" value="ECO:0007669"/>
    <property type="project" value="UniProtKB-SubCell"/>
</dbReference>
<gene>
    <name evidence="11" type="ORF">CRENBAI_020596</name>
</gene>
<evidence type="ECO:0000313" key="12">
    <source>
        <dbReference type="Proteomes" id="UP001311232"/>
    </source>
</evidence>